<evidence type="ECO:0000256" key="1">
    <source>
        <dbReference type="SAM" id="MobiDB-lite"/>
    </source>
</evidence>
<evidence type="ECO:0000313" key="4">
    <source>
        <dbReference type="Proteomes" id="UP000314987"/>
    </source>
</evidence>
<feature type="compositionally biased region" description="Basic and acidic residues" evidence="1">
    <location>
        <begin position="79"/>
        <end position="94"/>
    </location>
</feature>
<proteinExistence type="predicted"/>
<reference evidence="4" key="1">
    <citation type="submission" date="2018-12" db="EMBL/GenBank/DDBJ databases">
        <authorList>
            <person name="Yazar S."/>
        </authorList>
    </citation>
    <scope>NUCLEOTIDE SEQUENCE [LARGE SCALE GENOMIC DNA]</scope>
</reference>
<dbReference type="CTD" id="93953"/>
<dbReference type="Proteomes" id="UP000314987">
    <property type="component" value="Unassembled WGS sequence"/>
</dbReference>
<gene>
    <name evidence="3" type="primary">GCNA</name>
</gene>
<protein>
    <recommendedName>
        <fullName evidence="2">SprT-like domain-containing protein</fullName>
    </recommendedName>
</protein>
<name>A0A4X2L320_VOMUR</name>
<feature type="domain" description="SprT-like" evidence="2">
    <location>
        <begin position="175"/>
        <end position="334"/>
    </location>
</feature>
<dbReference type="AlphaFoldDB" id="A0A4X2L320"/>
<dbReference type="Ensembl" id="ENSVURT00010018246.1">
    <property type="protein sequence ID" value="ENSVURP00010016050.1"/>
    <property type="gene ID" value="ENSVURG00010012300.1"/>
</dbReference>
<dbReference type="RefSeq" id="XP_027692564.1">
    <property type="nucleotide sequence ID" value="XM_027836763.1"/>
</dbReference>
<sequence length="362" mass="40174">MARVLRAEADTAEQDLSTAEEGQEGQNQKCASPKVLESSSDEEFETVLSHVKIPKISSCSPWEERNDQCDEAGNSTGELVKRKASGEKPKEKKAFKTPSRDVPSSVQDSGAPTPGFSGASGLMPTLSTPPVTSASYADAPKSGRRINTCQVAGCFLAELSSPASDYVKYFQLKREELIWKLYHLYNATIFGKQLPERMSISWNKKMRTTAGFCHFSGREDDLPSNRSIRIELSEKVCDSADRLRDTLIHELCHGATWLFHGVRDCHGPFWKIYAQKSVLVHPELPAVKRCHSYEIHYKFIYECAQCKARVGRHSKSLNVSRVVCSLCHGSLRLLPPTQRAGTSSQTQPTPAATCVTVSHHRC</sequence>
<dbReference type="InterPro" id="IPR006640">
    <property type="entry name" value="SprT-like_domain"/>
</dbReference>
<keyword evidence="4" id="KW-1185">Reference proteome</keyword>
<dbReference type="PANTHER" id="PTHR23099">
    <property type="entry name" value="TRANSCRIPTIONAL REGULATOR"/>
    <property type="match status" value="1"/>
</dbReference>
<reference evidence="3" key="2">
    <citation type="submission" date="2025-08" db="UniProtKB">
        <authorList>
            <consortium name="Ensembl"/>
        </authorList>
    </citation>
    <scope>IDENTIFICATION</scope>
</reference>
<dbReference type="Pfam" id="PF10263">
    <property type="entry name" value="SprT-like"/>
    <property type="match status" value="1"/>
</dbReference>
<dbReference type="GeneTree" id="ENSGT00440000040163"/>
<accession>A0A4X2L320</accession>
<dbReference type="PANTHER" id="PTHR23099:SF0">
    <property type="entry name" value="GERM CELL NUCLEAR ACIDIC PROTEIN"/>
    <property type="match status" value="1"/>
</dbReference>
<dbReference type="GO" id="GO:0006974">
    <property type="term" value="P:DNA damage response"/>
    <property type="evidence" value="ECO:0007669"/>
    <property type="project" value="UniProtKB-ARBA"/>
</dbReference>
<organism evidence="3 4">
    <name type="scientific">Vombatus ursinus</name>
    <name type="common">Common wombat</name>
    <dbReference type="NCBI Taxonomy" id="29139"/>
    <lineage>
        <taxon>Eukaryota</taxon>
        <taxon>Metazoa</taxon>
        <taxon>Chordata</taxon>
        <taxon>Craniata</taxon>
        <taxon>Vertebrata</taxon>
        <taxon>Euteleostomi</taxon>
        <taxon>Mammalia</taxon>
        <taxon>Metatheria</taxon>
        <taxon>Diprotodontia</taxon>
        <taxon>Vombatidae</taxon>
        <taxon>Vombatus</taxon>
    </lineage>
</organism>
<feature type="region of interest" description="Disordered" evidence="1">
    <location>
        <begin position="55"/>
        <end position="124"/>
    </location>
</feature>
<dbReference type="SMART" id="SM00731">
    <property type="entry name" value="SprT"/>
    <property type="match status" value="1"/>
</dbReference>
<dbReference type="OrthoDB" id="20772at2759"/>
<dbReference type="STRING" id="29139.ENSVURP00010016050"/>
<feature type="region of interest" description="Disordered" evidence="1">
    <location>
        <begin position="1"/>
        <end position="42"/>
    </location>
</feature>
<evidence type="ECO:0000259" key="2">
    <source>
        <dbReference type="SMART" id="SM00731"/>
    </source>
</evidence>
<dbReference type="GeneID" id="114023976"/>
<dbReference type="GO" id="GO:0005634">
    <property type="term" value="C:nucleus"/>
    <property type="evidence" value="ECO:0007669"/>
    <property type="project" value="TreeGrafter"/>
</dbReference>
<reference evidence="3" key="3">
    <citation type="submission" date="2025-09" db="UniProtKB">
        <authorList>
            <consortium name="Ensembl"/>
        </authorList>
    </citation>
    <scope>IDENTIFICATION</scope>
</reference>
<evidence type="ECO:0000313" key="3">
    <source>
        <dbReference type="Ensembl" id="ENSVURP00010016050.1"/>
    </source>
</evidence>